<evidence type="ECO:0000259" key="1">
    <source>
        <dbReference type="Pfam" id="PF13175"/>
    </source>
</evidence>
<dbReference type="CDD" id="cd01026">
    <property type="entry name" value="TOPRIM_OLD"/>
    <property type="match status" value="1"/>
</dbReference>
<proteinExistence type="predicted"/>
<evidence type="ECO:0000313" key="4">
    <source>
        <dbReference type="Proteomes" id="UP001242129"/>
    </source>
</evidence>
<dbReference type="InterPro" id="IPR041685">
    <property type="entry name" value="AAA_GajA/Old/RecF-like"/>
</dbReference>
<evidence type="ECO:0000259" key="2">
    <source>
        <dbReference type="Pfam" id="PF20469"/>
    </source>
</evidence>
<dbReference type="PANTHER" id="PTHR43581">
    <property type="entry name" value="ATP/GTP PHOSPHATASE"/>
    <property type="match status" value="1"/>
</dbReference>
<dbReference type="Proteomes" id="UP001242129">
    <property type="component" value="Unassembled WGS sequence"/>
</dbReference>
<dbReference type="InterPro" id="IPR051396">
    <property type="entry name" value="Bact_Antivir_Def_Nuclease"/>
</dbReference>
<gene>
    <name evidence="3" type="ORF">Q8G51_12290</name>
</gene>
<dbReference type="RefSeq" id="WP_043974150.1">
    <property type="nucleotide sequence ID" value="NZ_JAAXYZ010000003.1"/>
</dbReference>
<dbReference type="Pfam" id="PF20469">
    <property type="entry name" value="OLD-like_TOPRIM"/>
    <property type="match status" value="1"/>
</dbReference>
<dbReference type="InterPro" id="IPR027417">
    <property type="entry name" value="P-loop_NTPase"/>
</dbReference>
<organism evidence="3 4">
    <name type="scientific">Acinetobacter lwoffii</name>
    <dbReference type="NCBI Taxonomy" id="28090"/>
    <lineage>
        <taxon>Bacteria</taxon>
        <taxon>Pseudomonadati</taxon>
        <taxon>Pseudomonadota</taxon>
        <taxon>Gammaproteobacteria</taxon>
        <taxon>Moraxellales</taxon>
        <taxon>Moraxellaceae</taxon>
        <taxon>Acinetobacter</taxon>
    </lineage>
</organism>
<feature type="domain" description="OLD protein-like TOPRIM" evidence="2">
    <location>
        <begin position="390"/>
        <end position="459"/>
    </location>
</feature>
<dbReference type="InterPro" id="IPR034139">
    <property type="entry name" value="TOPRIM_OLD"/>
</dbReference>
<protein>
    <submittedName>
        <fullName evidence="3">AAA family ATPase</fullName>
    </submittedName>
</protein>
<reference evidence="3" key="1">
    <citation type="submission" date="2023-07" db="EMBL/GenBank/DDBJ databases">
        <title>Dynamics of blaOXA-23 gene transmission in Acinetobacter spp. from contaminated veterinary surfaces.</title>
        <authorList>
            <person name="Moreira Da Silva J."/>
            <person name="Menezes J."/>
            <person name="Fernandes L."/>
            <person name="Marques C."/>
            <person name="Amaral A."/>
            <person name="Timofte D."/>
            <person name="Pomba C."/>
        </authorList>
    </citation>
    <scope>NUCLEOTIDE SEQUENCE</scope>
    <source>
        <strain evidence="3">CMVB11Z4A1</strain>
    </source>
</reference>
<dbReference type="PANTHER" id="PTHR43581:SF4">
    <property type="entry name" value="ATP_GTP PHOSPHATASE"/>
    <property type="match status" value="1"/>
</dbReference>
<dbReference type="Pfam" id="PF13175">
    <property type="entry name" value="AAA_15"/>
    <property type="match status" value="2"/>
</dbReference>
<dbReference type="Gene3D" id="3.40.50.300">
    <property type="entry name" value="P-loop containing nucleotide triphosphate hydrolases"/>
    <property type="match status" value="1"/>
</dbReference>
<dbReference type="AlphaFoldDB" id="A0AAW8AT36"/>
<sequence length="607" mass="69535">MYLSNIKLWNFRKYGEVGSTFDLTKPNLNLNFTKGLNVLIGENDSGKTAIIDAIKLVLKTHSYDYIKVEDKDFFDGATRFRIELEFYDLTDDEAKNFTEWLGWKGTGADAQTFLKLNYDVTRTDKRINPSDVKAGADLEGYVLTAEAKEYLKTTYLRPLRDAENELVSKRNSRLSQILLGDPTFKNKDQNHELVHMFEGLNMNLQKYFKGEEISFIDKEGNTAKKIYEDGKTIKDKIDGYIKDFYAEGISTEFNVSSTELKSILEKFSLFLESQRNVGLGTLNRLFMAAELLHLNKEDWHGLRLGLIEELEAHLHPQAQMQVIKALQRQEQIQLILSTHSPNLASKVRLENLIICNKGNAFPLGKEYTKLDEEDYVFLEKFLDTTKSNLFFAKGVILVEGWAEEILIPSLAKAIGIDLTAKGISVVNIGGIGFQHYANIFLRKNPPYMTIPVVIITDTDIRTYEKLTEKIEGKEVTSYVKKDNTVEITQKIAEIKAKSTCNLKYYPAPQWTLEYCFFQSPKLTSIFQLCAKSIHPQIFADENDFELELAKQLFNQGLKKTKIAYKVAHHLDEEMAKEPMLRTLKLHEAHSTDSAYYLIEAIRYVTSN</sequence>
<evidence type="ECO:0000313" key="3">
    <source>
        <dbReference type="EMBL" id="MDP1448542.1"/>
    </source>
</evidence>
<feature type="domain" description="Endonuclease GajA/Old nuclease/RecF-like AAA" evidence="1">
    <location>
        <begin position="276"/>
        <end position="344"/>
    </location>
</feature>
<dbReference type="EMBL" id="JAUUUS010000297">
    <property type="protein sequence ID" value="MDP1448542.1"/>
    <property type="molecule type" value="Genomic_DNA"/>
</dbReference>
<dbReference type="SUPFAM" id="SSF52540">
    <property type="entry name" value="P-loop containing nucleoside triphosphate hydrolases"/>
    <property type="match status" value="1"/>
</dbReference>
<accession>A0AAW8AT36</accession>
<feature type="domain" description="Endonuclease GajA/Old nuclease/RecF-like AAA" evidence="1">
    <location>
        <begin position="1"/>
        <end position="275"/>
    </location>
</feature>
<comment type="caution">
    <text evidence="3">The sequence shown here is derived from an EMBL/GenBank/DDBJ whole genome shotgun (WGS) entry which is preliminary data.</text>
</comment>
<name>A0AAW8AT36_ACILW</name>